<proteinExistence type="predicted"/>
<reference evidence="2 3" key="1">
    <citation type="submission" date="2019-11" db="EMBL/GenBank/DDBJ databases">
        <authorList>
            <person name="Patyi J."/>
            <person name="Lenyk M."/>
            <person name="Mclean J."/>
            <person name="Esposito N."/>
            <person name="Luczkiewicz R."/>
            <person name="Johnson B.J."/>
            <person name="Curtis N."/>
            <person name="Garlena R.A."/>
            <person name="Russell D.A."/>
            <person name="Pope W.H."/>
            <person name="Jacobs-Sera D."/>
            <person name="Hatfull G.F."/>
        </authorList>
    </citation>
    <scope>NUCLEOTIDE SEQUENCE [LARGE SCALE GENOMIC DNA]</scope>
</reference>
<accession>A0A6B9J6Y1</accession>
<dbReference type="KEGG" id="vg:64948173"/>
<sequence>MHESCMPLRKRKARGRKCPLTCGAGDGNRTRVASLEERGSTNRISALQTRFLTHNSCNSEVTRNPRSSQRSTALELQ</sequence>
<keyword evidence="3" id="KW-1185">Reference proteome</keyword>
<evidence type="ECO:0000313" key="3">
    <source>
        <dbReference type="Proteomes" id="UP000433256"/>
    </source>
</evidence>
<protein>
    <submittedName>
        <fullName evidence="2">Uncharacterized protein</fullName>
    </submittedName>
</protein>
<gene>
    <name evidence="2" type="primary">38</name>
    <name evidence="2" type="ORF">SEA_PHADED_38</name>
</gene>
<name>A0A6B9J6Y1_9CAUD</name>
<dbReference type="GeneID" id="64948173"/>
<evidence type="ECO:0000313" key="2">
    <source>
        <dbReference type="EMBL" id="QGZ16891.1"/>
    </source>
</evidence>
<dbReference type="EMBL" id="MN703408">
    <property type="protein sequence ID" value="QGZ16891.1"/>
    <property type="molecule type" value="Genomic_DNA"/>
</dbReference>
<feature type="region of interest" description="Disordered" evidence="1">
    <location>
        <begin position="55"/>
        <end position="77"/>
    </location>
</feature>
<evidence type="ECO:0000256" key="1">
    <source>
        <dbReference type="SAM" id="MobiDB-lite"/>
    </source>
</evidence>
<dbReference type="Proteomes" id="UP000433256">
    <property type="component" value="Segment"/>
</dbReference>
<dbReference type="RefSeq" id="YP_010064312.1">
    <property type="nucleotide sequence ID" value="NC_054815.1"/>
</dbReference>
<organism evidence="2 3">
    <name type="scientific">Mycobacterium phage Phaded</name>
    <dbReference type="NCBI Taxonomy" id="2686088"/>
    <lineage>
        <taxon>Viruses</taxon>
        <taxon>Duplodnaviria</taxon>
        <taxon>Heunggongvirae</taxon>
        <taxon>Uroviricota</taxon>
        <taxon>Caudoviricetes</taxon>
        <taxon>Pukovnikvirus</taxon>
        <taxon>Pukovnikvirus phaded</taxon>
    </lineage>
</organism>